<keyword evidence="2" id="KW-1185">Reference proteome</keyword>
<evidence type="ECO:0000313" key="1">
    <source>
        <dbReference type="EMBL" id="VDM41626.1"/>
    </source>
</evidence>
<name>A0A183UP85_TOXCA</name>
<dbReference type="AlphaFoldDB" id="A0A183UP85"/>
<evidence type="ECO:0000313" key="3">
    <source>
        <dbReference type="WBParaSite" id="TCNE_0001030501-mRNA-1"/>
    </source>
</evidence>
<proteinExistence type="predicted"/>
<dbReference type="WBParaSite" id="TCNE_0001030501-mRNA-1">
    <property type="protein sequence ID" value="TCNE_0001030501-mRNA-1"/>
    <property type="gene ID" value="TCNE_0001030501"/>
</dbReference>
<reference evidence="1 2" key="2">
    <citation type="submission" date="2018-11" db="EMBL/GenBank/DDBJ databases">
        <authorList>
            <consortium name="Pathogen Informatics"/>
        </authorList>
    </citation>
    <scope>NUCLEOTIDE SEQUENCE [LARGE SCALE GENOMIC DNA]</scope>
</reference>
<reference evidence="3" key="1">
    <citation type="submission" date="2016-06" db="UniProtKB">
        <authorList>
            <consortium name="WormBaseParasite"/>
        </authorList>
    </citation>
    <scope>IDENTIFICATION</scope>
</reference>
<dbReference type="Proteomes" id="UP000050794">
    <property type="component" value="Unassembled WGS sequence"/>
</dbReference>
<sequence>MIRRDVGVAEAEEIRKDVEMRYQLGTIQERLRGALRRASGQK</sequence>
<gene>
    <name evidence="1" type="ORF">TCNE_LOCUS10305</name>
</gene>
<dbReference type="EMBL" id="UYWY01020454">
    <property type="protein sequence ID" value="VDM41626.1"/>
    <property type="molecule type" value="Genomic_DNA"/>
</dbReference>
<evidence type="ECO:0000313" key="2">
    <source>
        <dbReference type="Proteomes" id="UP000050794"/>
    </source>
</evidence>
<organism evidence="2 3">
    <name type="scientific">Toxocara canis</name>
    <name type="common">Canine roundworm</name>
    <dbReference type="NCBI Taxonomy" id="6265"/>
    <lineage>
        <taxon>Eukaryota</taxon>
        <taxon>Metazoa</taxon>
        <taxon>Ecdysozoa</taxon>
        <taxon>Nematoda</taxon>
        <taxon>Chromadorea</taxon>
        <taxon>Rhabditida</taxon>
        <taxon>Spirurina</taxon>
        <taxon>Ascaridomorpha</taxon>
        <taxon>Ascaridoidea</taxon>
        <taxon>Toxocaridae</taxon>
        <taxon>Toxocara</taxon>
    </lineage>
</organism>
<protein>
    <submittedName>
        <fullName evidence="3">Smoothelin domain-containing protein</fullName>
    </submittedName>
</protein>
<accession>A0A183UP85</accession>